<dbReference type="PANTHER" id="PTHR35936">
    <property type="entry name" value="MEMBRANE-BOUND LYTIC MUREIN TRANSGLYCOSYLASE F"/>
    <property type="match status" value="1"/>
</dbReference>
<gene>
    <name evidence="1" type="ORF">HNQ51_003495</name>
</gene>
<sequence length="250" mass="27066">MSPGRTLSLRRRRGLVAGLAGLAGLGAAAAATSGAALRVMVNEVAPYSMRRGEQIVGMHPEMVRAIFEQAEEPIVLNTALYARVSRALRDEVADVVVALEGPDLDAQGLRLGALHPVRMLILPRKGLVLNQVAQLRGLTLGVARGAFYGDSINNDAEIKKFPLPDPFTGVRMLALGRLDAVISTDYLLTHALRQEAVQREAFGAALVYGDAAYALYGRRDLPPERVARLRAAVARLQRQGRLEALVRPYE</sequence>
<protein>
    <submittedName>
        <fullName evidence="1">ABC-type amino acid transport substrate-binding protein</fullName>
    </submittedName>
</protein>
<reference evidence="1 2" key="1">
    <citation type="submission" date="2020-08" db="EMBL/GenBank/DDBJ databases">
        <title>Genomic Encyclopedia of Type Strains, Phase IV (KMG-IV): sequencing the most valuable type-strain genomes for metagenomic binning, comparative biology and taxonomic classification.</title>
        <authorList>
            <person name="Goeker M."/>
        </authorList>
    </citation>
    <scope>NUCLEOTIDE SEQUENCE [LARGE SCALE GENOMIC DNA]</scope>
    <source>
        <strain evidence="1 2">DSM 23958</strain>
    </source>
</reference>
<comment type="caution">
    <text evidence="1">The sequence shown here is derived from an EMBL/GenBank/DDBJ whole genome shotgun (WGS) entry which is preliminary data.</text>
</comment>
<dbReference type="RefSeq" id="WP_138856325.1">
    <property type="nucleotide sequence ID" value="NZ_CP040709.1"/>
</dbReference>
<dbReference type="AlphaFoldDB" id="A0A840S962"/>
<organism evidence="1 2">
    <name type="scientific">Inhella inkyongensis</name>
    <dbReference type="NCBI Taxonomy" id="392593"/>
    <lineage>
        <taxon>Bacteria</taxon>
        <taxon>Pseudomonadati</taxon>
        <taxon>Pseudomonadota</taxon>
        <taxon>Betaproteobacteria</taxon>
        <taxon>Burkholderiales</taxon>
        <taxon>Sphaerotilaceae</taxon>
        <taxon>Inhella</taxon>
    </lineage>
</organism>
<evidence type="ECO:0000313" key="1">
    <source>
        <dbReference type="EMBL" id="MBB5206152.1"/>
    </source>
</evidence>
<proteinExistence type="predicted"/>
<accession>A0A840S962</accession>
<dbReference type="Gene3D" id="3.40.190.10">
    <property type="entry name" value="Periplasmic binding protein-like II"/>
    <property type="match status" value="2"/>
</dbReference>
<dbReference type="Proteomes" id="UP000554837">
    <property type="component" value="Unassembled WGS sequence"/>
</dbReference>
<dbReference type="OrthoDB" id="6120914at2"/>
<dbReference type="PANTHER" id="PTHR35936:SF25">
    <property type="entry name" value="ABC TRANSPORTER SUBSTRATE-BINDING PROTEIN"/>
    <property type="match status" value="1"/>
</dbReference>
<dbReference type="SUPFAM" id="SSF53850">
    <property type="entry name" value="Periplasmic binding protein-like II"/>
    <property type="match status" value="1"/>
</dbReference>
<name>A0A840S962_9BURK</name>
<dbReference type="EMBL" id="JACHHO010000007">
    <property type="protein sequence ID" value="MBB5206152.1"/>
    <property type="molecule type" value="Genomic_DNA"/>
</dbReference>
<evidence type="ECO:0000313" key="2">
    <source>
        <dbReference type="Proteomes" id="UP000554837"/>
    </source>
</evidence>
<keyword evidence="2" id="KW-1185">Reference proteome</keyword>